<keyword evidence="2 7" id="KW-0349">Heme</keyword>
<keyword evidence="9" id="KW-1185">Reference proteome</keyword>
<evidence type="ECO:0000256" key="2">
    <source>
        <dbReference type="ARBA" id="ARBA00022617"/>
    </source>
</evidence>
<dbReference type="InterPro" id="IPR001128">
    <property type="entry name" value="Cyt_P450"/>
</dbReference>
<dbReference type="PANTHER" id="PTHR46696:SF1">
    <property type="entry name" value="CYTOCHROME P450 YJIB-RELATED"/>
    <property type="match status" value="1"/>
</dbReference>
<evidence type="ECO:0000256" key="5">
    <source>
        <dbReference type="ARBA" id="ARBA00023004"/>
    </source>
</evidence>
<sequence length="409" mass="47384">MLKDRIHDELLSPENLRNPYPYYAMLREEAPVYWNEKFDTWVITSYQAVVWSLRHPEYFSSEVFLRDDKPPSPPISEEDFSKYKFNLDYMNNWFIRRDRPDHLRMRRAVHPVFNPKYIDNRFRAMVQGIIQDLLKDFDPQSGDMDVLRDFANAMPVLVIANWLGMPAEDREFLRTLSRQLLSLDQESPDRHTRVHEAITTLNDYVNPLVEERVSEPSDDLLSVLAIGEREGELSREEVLGNTLLLLIAGHQTTINLVGNGTMALMKNPEQWNMLKEDDSLLVRATEELLRYDSPVKRAPRIALEDIELGGEKIREGEKVMTIINSANRDPMAFENPEDLDITRYPNPHVAFGGGIHHCLGANLARLEGQEAFRALTRKFPPFKFASDPNQLEYHNLLNIRGVVSLPAEW</sequence>
<evidence type="ECO:0000256" key="1">
    <source>
        <dbReference type="ARBA" id="ARBA00010617"/>
    </source>
</evidence>
<reference evidence="8" key="1">
    <citation type="submission" date="2023-03" db="EMBL/GenBank/DDBJ databases">
        <authorList>
            <person name="Steffen K."/>
            <person name="Cardenas P."/>
        </authorList>
    </citation>
    <scope>NUCLEOTIDE SEQUENCE</scope>
</reference>
<keyword evidence="5 7" id="KW-0408">Iron</keyword>
<comment type="caution">
    <text evidence="8">The sequence shown here is derived from an EMBL/GenBank/DDBJ whole genome shotgun (WGS) entry which is preliminary data.</text>
</comment>
<dbReference type="PROSITE" id="PS00086">
    <property type="entry name" value="CYTOCHROME_P450"/>
    <property type="match status" value="1"/>
</dbReference>
<evidence type="ECO:0000256" key="6">
    <source>
        <dbReference type="ARBA" id="ARBA00023033"/>
    </source>
</evidence>
<dbReference type="InterPro" id="IPR017972">
    <property type="entry name" value="Cyt_P450_CS"/>
</dbReference>
<keyword evidence="6 7" id="KW-0503">Monooxygenase</keyword>
<dbReference type="InterPro" id="IPR002397">
    <property type="entry name" value="Cyt_P450_B"/>
</dbReference>
<dbReference type="SUPFAM" id="SSF48264">
    <property type="entry name" value="Cytochrome P450"/>
    <property type="match status" value="1"/>
</dbReference>
<dbReference type="GO" id="GO:0004497">
    <property type="term" value="F:monooxygenase activity"/>
    <property type="evidence" value="ECO:0007669"/>
    <property type="project" value="UniProtKB-KW"/>
</dbReference>
<dbReference type="InterPro" id="IPR036396">
    <property type="entry name" value="Cyt_P450_sf"/>
</dbReference>
<dbReference type="Pfam" id="PF00067">
    <property type="entry name" value="p450"/>
    <property type="match status" value="1"/>
</dbReference>
<keyword evidence="4 7" id="KW-0560">Oxidoreductase</keyword>
<keyword evidence="3 7" id="KW-0479">Metal-binding</keyword>
<protein>
    <submittedName>
        <fullName evidence="8">Polyketide biosynthesis cytochrome P450 PksS</fullName>
    </submittedName>
</protein>
<evidence type="ECO:0000256" key="4">
    <source>
        <dbReference type="ARBA" id="ARBA00023002"/>
    </source>
</evidence>
<dbReference type="Gene3D" id="1.10.630.10">
    <property type="entry name" value="Cytochrome P450"/>
    <property type="match status" value="1"/>
</dbReference>
<evidence type="ECO:0000256" key="3">
    <source>
        <dbReference type="ARBA" id="ARBA00022723"/>
    </source>
</evidence>
<dbReference type="Proteomes" id="UP001174909">
    <property type="component" value="Unassembled WGS sequence"/>
</dbReference>
<proteinExistence type="inferred from homology"/>
<accession>A0AA35QU99</accession>
<dbReference type="GO" id="GO:0016705">
    <property type="term" value="F:oxidoreductase activity, acting on paired donors, with incorporation or reduction of molecular oxygen"/>
    <property type="evidence" value="ECO:0007669"/>
    <property type="project" value="InterPro"/>
</dbReference>
<dbReference type="GO" id="GO:0005506">
    <property type="term" value="F:iron ion binding"/>
    <property type="evidence" value="ECO:0007669"/>
    <property type="project" value="InterPro"/>
</dbReference>
<dbReference type="CDD" id="cd20625">
    <property type="entry name" value="CYP164-like"/>
    <property type="match status" value="1"/>
</dbReference>
<dbReference type="EMBL" id="CASHTH010000109">
    <property type="protein sequence ID" value="CAI7991297.1"/>
    <property type="molecule type" value="Genomic_DNA"/>
</dbReference>
<dbReference type="PRINTS" id="PR00359">
    <property type="entry name" value="BP450"/>
</dbReference>
<evidence type="ECO:0000256" key="7">
    <source>
        <dbReference type="RuleBase" id="RU000461"/>
    </source>
</evidence>
<dbReference type="FunFam" id="1.10.630.10:FF:000018">
    <property type="entry name" value="Cytochrome P450 monooxygenase"/>
    <property type="match status" value="1"/>
</dbReference>
<gene>
    <name evidence="8" type="ORF">GBAR_LOCUS687</name>
</gene>
<name>A0AA35QU99_GEOBA</name>
<evidence type="ECO:0000313" key="9">
    <source>
        <dbReference type="Proteomes" id="UP001174909"/>
    </source>
</evidence>
<dbReference type="PANTHER" id="PTHR46696">
    <property type="entry name" value="P450, PUTATIVE (EUROFUNG)-RELATED"/>
    <property type="match status" value="1"/>
</dbReference>
<evidence type="ECO:0000313" key="8">
    <source>
        <dbReference type="EMBL" id="CAI7991297.1"/>
    </source>
</evidence>
<dbReference type="AlphaFoldDB" id="A0AA35QU99"/>
<organism evidence="8 9">
    <name type="scientific">Geodia barretti</name>
    <name type="common">Barrett's horny sponge</name>
    <dbReference type="NCBI Taxonomy" id="519541"/>
    <lineage>
        <taxon>Eukaryota</taxon>
        <taxon>Metazoa</taxon>
        <taxon>Porifera</taxon>
        <taxon>Demospongiae</taxon>
        <taxon>Heteroscleromorpha</taxon>
        <taxon>Tetractinellida</taxon>
        <taxon>Astrophorina</taxon>
        <taxon>Geodiidae</taxon>
        <taxon>Geodia</taxon>
    </lineage>
</organism>
<dbReference type="GO" id="GO:0020037">
    <property type="term" value="F:heme binding"/>
    <property type="evidence" value="ECO:0007669"/>
    <property type="project" value="InterPro"/>
</dbReference>
<comment type="similarity">
    <text evidence="1 7">Belongs to the cytochrome P450 family.</text>
</comment>